<keyword evidence="3" id="KW-1185">Reference proteome</keyword>
<proteinExistence type="predicted"/>
<feature type="region of interest" description="Disordered" evidence="1">
    <location>
        <begin position="1"/>
        <end position="42"/>
    </location>
</feature>
<accession>A0ABQ5HLP9</accession>
<protein>
    <submittedName>
        <fullName evidence="2">Uncharacterized protein</fullName>
    </submittedName>
</protein>
<reference evidence="2" key="1">
    <citation type="journal article" date="2022" name="Int. J. Mol. Sci.">
        <title>Draft Genome of Tanacetum Coccineum: Genomic Comparison of Closely Related Tanacetum-Family Plants.</title>
        <authorList>
            <person name="Yamashiro T."/>
            <person name="Shiraishi A."/>
            <person name="Nakayama K."/>
            <person name="Satake H."/>
        </authorList>
    </citation>
    <scope>NUCLEOTIDE SEQUENCE</scope>
</reference>
<name>A0ABQ5HLP9_9ASTR</name>
<organism evidence="2 3">
    <name type="scientific">Tanacetum coccineum</name>
    <dbReference type="NCBI Taxonomy" id="301880"/>
    <lineage>
        <taxon>Eukaryota</taxon>
        <taxon>Viridiplantae</taxon>
        <taxon>Streptophyta</taxon>
        <taxon>Embryophyta</taxon>
        <taxon>Tracheophyta</taxon>
        <taxon>Spermatophyta</taxon>
        <taxon>Magnoliopsida</taxon>
        <taxon>eudicotyledons</taxon>
        <taxon>Gunneridae</taxon>
        <taxon>Pentapetalae</taxon>
        <taxon>asterids</taxon>
        <taxon>campanulids</taxon>
        <taxon>Asterales</taxon>
        <taxon>Asteraceae</taxon>
        <taxon>Asteroideae</taxon>
        <taxon>Anthemideae</taxon>
        <taxon>Anthemidinae</taxon>
        <taxon>Tanacetum</taxon>
    </lineage>
</organism>
<evidence type="ECO:0000313" key="2">
    <source>
        <dbReference type="EMBL" id="GJT88836.1"/>
    </source>
</evidence>
<feature type="compositionally biased region" description="Polar residues" evidence="1">
    <location>
        <begin position="31"/>
        <end position="42"/>
    </location>
</feature>
<sequence length="152" mass="17115">MDNLTHRSESQQILENEGHQSKRRLTRRSSAEMNATNDHVASTTSAYLEQATNEEKVASSEGISIQRLIQGIPREELGNIHMIQSWHSGGAGVATVRSNYPGRDAILATMIEEYIKEITWEPILGDTSKEQKFIIKPKYLDQPITIRSNLPL</sequence>
<comment type="caution">
    <text evidence="2">The sequence shown here is derived from an EMBL/GenBank/DDBJ whole genome shotgun (WGS) entry which is preliminary data.</text>
</comment>
<gene>
    <name evidence="2" type="ORF">Tco_1070553</name>
</gene>
<dbReference type="EMBL" id="BQNB010019767">
    <property type="protein sequence ID" value="GJT88836.1"/>
    <property type="molecule type" value="Genomic_DNA"/>
</dbReference>
<evidence type="ECO:0000313" key="3">
    <source>
        <dbReference type="Proteomes" id="UP001151760"/>
    </source>
</evidence>
<dbReference type="Proteomes" id="UP001151760">
    <property type="component" value="Unassembled WGS sequence"/>
</dbReference>
<evidence type="ECO:0000256" key="1">
    <source>
        <dbReference type="SAM" id="MobiDB-lite"/>
    </source>
</evidence>
<reference evidence="2" key="2">
    <citation type="submission" date="2022-01" db="EMBL/GenBank/DDBJ databases">
        <authorList>
            <person name="Yamashiro T."/>
            <person name="Shiraishi A."/>
            <person name="Satake H."/>
            <person name="Nakayama K."/>
        </authorList>
    </citation>
    <scope>NUCLEOTIDE SEQUENCE</scope>
</reference>